<name>R7ZNP1_9BACT</name>
<protein>
    <submittedName>
        <fullName evidence="1">Uncharacterized protein</fullName>
    </submittedName>
</protein>
<proteinExistence type="predicted"/>
<dbReference type="EMBL" id="AQHR01000100">
    <property type="protein sequence ID" value="EON75673.1"/>
    <property type="molecule type" value="Genomic_DNA"/>
</dbReference>
<dbReference type="AlphaFoldDB" id="R7ZNP1"/>
<comment type="caution">
    <text evidence="1">The sequence shown here is derived from an EMBL/GenBank/DDBJ whole genome shotgun (WGS) entry which is preliminary data.</text>
</comment>
<gene>
    <name evidence="1" type="ORF">ADIS_3855</name>
</gene>
<evidence type="ECO:0000313" key="1">
    <source>
        <dbReference type="EMBL" id="EON75673.1"/>
    </source>
</evidence>
<dbReference type="Proteomes" id="UP000013909">
    <property type="component" value="Unassembled WGS sequence"/>
</dbReference>
<evidence type="ECO:0000313" key="2">
    <source>
        <dbReference type="Proteomes" id="UP000013909"/>
    </source>
</evidence>
<organism evidence="1 2">
    <name type="scientific">Lunatimonas lonarensis</name>
    <dbReference type="NCBI Taxonomy" id="1232681"/>
    <lineage>
        <taxon>Bacteria</taxon>
        <taxon>Pseudomonadati</taxon>
        <taxon>Bacteroidota</taxon>
        <taxon>Cytophagia</taxon>
        <taxon>Cytophagales</taxon>
        <taxon>Cyclobacteriaceae</taxon>
    </lineage>
</organism>
<keyword evidence="2" id="KW-1185">Reference proteome</keyword>
<accession>R7ZNP1</accession>
<sequence>MSIVPTNYRQNQGMFDLQANFNLFGDVRFKTQDVRHAKANSRSLDVRYEIVDPIFSRSNGSTIRHYE</sequence>
<reference evidence="1 2" key="1">
    <citation type="submission" date="2013-02" db="EMBL/GenBank/DDBJ databases">
        <title>A novel strain isolated from Lonar lake, Maharashtra, India.</title>
        <authorList>
            <person name="Singh A."/>
        </authorList>
    </citation>
    <scope>NUCLEOTIDE SEQUENCE [LARGE SCALE GENOMIC DNA]</scope>
    <source>
        <strain evidence="1 2">AK24</strain>
    </source>
</reference>